<name>A0A6J5ZUL1_9ZZZZ</name>
<evidence type="ECO:0000256" key="1">
    <source>
        <dbReference type="SAM" id="MobiDB-lite"/>
    </source>
</evidence>
<keyword evidence="2" id="KW-1133">Transmembrane helix</keyword>
<accession>A0A6J5ZUL1</accession>
<dbReference type="EMBL" id="CAESAN010000078">
    <property type="protein sequence ID" value="CAB4344926.1"/>
    <property type="molecule type" value="Genomic_DNA"/>
</dbReference>
<gene>
    <name evidence="3" type="ORF">UFOPK3547_01005</name>
</gene>
<keyword evidence="2" id="KW-0472">Membrane</keyword>
<organism evidence="3">
    <name type="scientific">freshwater metagenome</name>
    <dbReference type="NCBI Taxonomy" id="449393"/>
    <lineage>
        <taxon>unclassified sequences</taxon>
        <taxon>metagenomes</taxon>
        <taxon>ecological metagenomes</taxon>
    </lineage>
</organism>
<feature type="compositionally biased region" description="Low complexity" evidence="1">
    <location>
        <begin position="60"/>
        <end position="90"/>
    </location>
</feature>
<evidence type="ECO:0000256" key="2">
    <source>
        <dbReference type="SAM" id="Phobius"/>
    </source>
</evidence>
<feature type="region of interest" description="Disordered" evidence="1">
    <location>
        <begin position="1"/>
        <end position="20"/>
    </location>
</feature>
<reference evidence="3" key="1">
    <citation type="submission" date="2020-05" db="EMBL/GenBank/DDBJ databases">
        <authorList>
            <person name="Chiriac C."/>
            <person name="Salcher M."/>
            <person name="Ghai R."/>
            <person name="Kavagutti S V."/>
        </authorList>
    </citation>
    <scope>NUCLEOTIDE SEQUENCE</scope>
</reference>
<keyword evidence="2" id="KW-0812">Transmembrane</keyword>
<feature type="transmembrane region" description="Helical" evidence="2">
    <location>
        <begin position="21"/>
        <end position="41"/>
    </location>
</feature>
<dbReference type="AlphaFoldDB" id="A0A6J5ZUL1"/>
<sequence>MTPKTQTNQPKKRTRRKNHTIVPVLMVSAALFTSVTGFLGVQMAQGKDPMLGARVSATQTGSGAASTQNSSQSQAPSPQPTPVQTSTSGA</sequence>
<evidence type="ECO:0000313" key="3">
    <source>
        <dbReference type="EMBL" id="CAB4344926.1"/>
    </source>
</evidence>
<proteinExistence type="predicted"/>
<feature type="region of interest" description="Disordered" evidence="1">
    <location>
        <begin position="52"/>
        <end position="90"/>
    </location>
</feature>
<protein>
    <submittedName>
        <fullName evidence="3">Unannotated protein</fullName>
    </submittedName>
</protein>
<feature type="compositionally biased region" description="Basic residues" evidence="1">
    <location>
        <begin position="10"/>
        <end position="19"/>
    </location>
</feature>